<keyword evidence="3" id="KW-1185">Reference proteome</keyword>
<dbReference type="RefSeq" id="WP_129046269.1">
    <property type="nucleotide sequence ID" value="NZ_SDHX01000001.1"/>
</dbReference>
<protein>
    <submittedName>
        <fullName evidence="2">Uncharacterized protein</fullName>
    </submittedName>
</protein>
<feature type="transmembrane region" description="Helical" evidence="1">
    <location>
        <begin position="143"/>
        <end position="169"/>
    </location>
</feature>
<dbReference type="OrthoDB" id="186957at2"/>
<proteinExistence type="predicted"/>
<feature type="transmembrane region" description="Helical" evidence="1">
    <location>
        <begin position="220"/>
        <end position="235"/>
    </location>
</feature>
<feature type="transmembrane region" description="Helical" evidence="1">
    <location>
        <begin position="7"/>
        <end position="27"/>
    </location>
</feature>
<dbReference type="EMBL" id="SDHX01000001">
    <property type="protein sequence ID" value="RXK54904.1"/>
    <property type="molecule type" value="Genomic_DNA"/>
</dbReference>
<keyword evidence="1" id="KW-1133">Transmembrane helix</keyword>
<feature type="transmembrane region" description="Helical" evidence="1">
    <location>
        <begin position="421"/>
        <end position="438"/>
    </location>
</feature>
<feature type="transmembrane region" description="Helical" evidence="1">
    <location>
        <begin position="333"/>
        <end position="350"/>
    </location>
</feature>
<evidence type="ECO:0000256" key="1">
    <source>
        <dbReference type="SAM" id="Phobius"/>
    </source>
</evidence>
<name>A0A4Q1C7K6_9BACT</name>
<feature type="transmembrane region" description="Helical" evidence="1">
    <location>
        <begin position="189"/>
        <end position="208"/>
    </location>
</feature>
<dbReference type="AlphaFoldDB" id="A0A4Q1C7K6"/>
<gene>
    <name evidence="2" type="ORF">ESB00_03130</name>
</gene>
<evidence type="ECO:0000313" key="3">
    <source>
        <dbReference type="Proteomes" id="UP000290218"/>
    </source>
</evidence>
<reference evidence="2 3" key="1">
    <citation type="submission" date="2019-01" db="EMBL/GenBank/DDBJ databases">
        <title>Lacunisphaera sp. strain TWA-58.</title>
        <authorList>
            <person name="Chen W.-M."/>
        </authorList>
    </citation>
    <scope>NUCLEOTIDE SEQUENCE [LARGE SCALE GENOMIC DNA]</scope>
    <source>
        <strain evidence="2 3">TWA-58</strain>
    </source>
</reference>
<sequence length="803" mass="86991">MKPSARPILTVLLPAVALSLLLLGWFYQGRRTRVEHVSNLGAELAVPDPASPTGWSGHRRWLIASEHNNDSYQWILETQQMLATGEWRLRSVSYDNAIEPRPVGSPSPYRWWLAAVAKLQQAAAGGSLALAVERAALLADPLLLWLGLAGGGLLLARCLGAWPAAVWLVGGAALYPFASAFVPGAPDSLALSLLLAMASVLLPAIAWLTDAQGRANHRRLLLLAGGVAGGMGLWVNSFVQLPVLGGLTLGAWGAAFFRREDPADAGLGAWRSWGWAGALTVFAAWLVERAPDQLSWKFTGIHPAVAFAWLGAAELVVLFATGRAALARWPGRGRLLLALLSLAALGWALWDSGQPWLKGREVFGTRLSSLPLAAVAENLPAWLRQDGPKLQLLAVLLPLGLLSVPAALAMRRSTPWPDRTAALLSLGALVPALVFAWFQLRWWSAVTGLGLVALVTATVQLGRRSGRAGLSVWIAALALCLLPGLLWQKPAPKSRYENALTPLEVEGLMERSLAHWLRDRSGTPPVVLAPPFRTTALAFHGNLQALGSLNLANKPALEAAARIASATTPEEAQALIAKRGLTHIVMPTWDGYLEEYARLFTSRPENSFIFALKNWAMPTWLLPVPYQLPTVGGFENQTVAIFEVTEEQDVATAISRLAEYFLETDQAPLAASAASALVNYPENLPALAALAQVDLARGDTARFQARLKTLLAVYGASEEHDLSWDRRVSLAVVLMQGKQTEPARREMEICLSLMDETRLRSLTVGSLYRFQVLLRALNLRMEDAKLQTLARSLLPDGLRARLQ</sequence>
<keyword evidence="1" id="KW-0472">Membrane</keyword>
<feature type="transmembrane region" description="Helical" evidence="1">
    <location>
        <begin position="390"/>
        <end position="409"/>
    </location>
</feature>
<evidence type="ECO:0000313" key="2">
    <source>
        <dbReference type="EMBL" id="RXK54904.1"/>
    </source>
</evidence>
<organism evidence="2 3">
    <name type="scientific">Oleiharenicola lentus</name>
    <dbReference type="NCBI Taxonomy" id="2508720"/>
    <lineage>
        <taxon>Bacteria</taxon>
        <taxon>Pseudomonadati</taxon>
        <taxon>Verrucomicrobiota</taxon>
        <taxon>Opitutia</taxon>
        <taxon>Opitutales</taxon>
        <taxon>Opitutaceae</taxon>
        <taxon>Oleiharenicola</taxon>
    </lineage>
</organism>
<feature type="transmembrane region" description="Helical" evidence="1">
    <location>
        <begin position="307"/>
        <end position="326"/>
    </location>
</feature>
<comment type="caution">
    <text evidence="2">The sequence shown here is derived from an EMBL/GenBank/DDBJ whole genome shotgun (WGS) entry which is preliminary data.</text>
</comment>
<accession>A0A4Q1C7K6</accession>
<dbReference type="Proteomes" id="UP000290218">
    <property type="component" value="Unassembled WGS sequence"/>
</dbReference>
<keyword evidence="1" id="KW-0812">Transmembrane</keyword>
<feature type="transmembrane region" description="Helical" evidence="1">
    <location>
        <begin position="468"/>
        <end position="487"/>
    </location>
</feature>
<feature type="transmembrane region" description="Helical" evidence="1">
    <location>
        <begin position="444"/>
        <end position="461"/>
    </location>
</feature>